<accession>A0A4Z2IYA6</accession>
<gene>
    <name evidence="2" type="ORF">EYF80_006992</name>
</gene>
<organism evidence="2 3">
    <name type="scientific">Liparis tanakae</name>
    <name type="common">Tanaka's snailfish</name>
    <dbReference type="NCBI Taxonomy" id="230148"/>
    <lineage>
        <taxon>Eukaryota</taxon>
        <taxon>Metazoa</taxon>
        <taxon>Chordata</taxon>
        <taxon>Craniata</taxon>
        <taxon>Vertebrata</taxon>
        <taxon>Euteleostomi</taxon>
        <taxon>Actinopterygii</taxon>
        <taxon>Neopterygii</taxon>
        <taxon>Teleostei</taxon>
        <taxon>Neoteleostei</taxon>
        <taxon>Acanthomorphata</taxon>
        <taxon>Eupercaria</taxon>
        <taxon>Perciformes</taxon>
        <taxon>Cottioidei</taxon>
        <taxon>Cottales</taxon>
        <taxon>Liparidae</taxon>
        <taxon>Liparis</taxon>
    </lineage>
</organism>
<evidence type="ECO:0000313" key="2">
    <source>
        <dbReference type="EMBL" id="TNN82751.1"/>
    </source>
</evidence>
<name>A0A4Z2IYA6_9TELE</name>
<feature type="compositionally biased region" description="Pro residues" evidence="1">
    <location>
        <begin position="263"/>
        <end position="272"/>
    </location>
</feature>
<evidence type="ECO:0000313" key="3">
    <source>
        <dbReference type="Proteomes" id="UP000314294"/>
    </source>
</evidence>
<dbReference type="Proteomes" id="UP000314294">
    <property type="component" value="Unassembled WGS sequence"/>
</dbReference>
<reference evidence="2 3" key="1">
    <citation type="submission" date="2019-03" db="EMBL/GenBank/DDBJ databases">
        <title>First draft genome of Liparis tanakae, snailfish: a comprehensive survey of snailfish specific genes.</title>
        <authorList>
            <person name="Kim W."/>
            <person name="Song I."/>
            <person name="Jeong J.-H."/>
            <person name="Kim D."/>
            <person name="Kim S."/>
            <person name="Ryu S."/>
            <person name="Song J.Y."/>
            <person name="Lee S.K."/>
        </authorList>
    </citation>
    <scope>NUCLEOTIDE SEQUENCE [LARGE SCALE GENOMIC DNA]</scope>
    <source>
        <tissue evidence="2">Muscle</tissue>
    </source>
</reference>
<proteinExistence type="predicted"/>
<sequence>MRQQFDKLAGCALLAVSSLLAIITIFLPGGGCERRICTLAGYMQMASGGAHRSRSKLKYFSVGPQNQIGVAQGGREGVCGEAGRLPGMCVACLHSDRLSQNNNAKRGAGPLFRFQVNSCRDRFHREPTKPRGGQIRPQPELNPLEHRTVTPALEPRPLICISSKRSLDAGERKRQNEREVLVLVLTERDPVQRQREADAVTSSPPLIHLSHGIDLELESASHVQLQQQREQEVSSAPRVYQHPHSVTPHDRGRAHTVLTSTTPPSPPRDGLP</sequence>
<keyword evidence="3" id="KW-1185">Reference proteome</keyword>
<dbReference type="AlphaFoldDB" id="A0A4Z2IYA6"/>
<protein>
    <submittedName>
        <fullName evidence="2">Uncharacterized protein</fullName>
    </submittedName>
</protein>
<evidence type="ECO:0000256" key="1">
    <source>
        <dbReference type="SAM" id="MobiDB-lite"/>
    </source>
</evidence>
<comment type="caution">
    <text evidence="2">The sequence shown here is derived from an EMBL/GenBank/DDBJ whole genome shotgun (WGS) entry which is preliminary data.</text>
</comment>
<feature type="region of interest" description="Disordered" evidence="1">
    <location>
        <begin position="229"/>
        <end position="272"/>
    </location>
</feature>
<dbReference type="EMBL" id="SRLO01000037">
    <property type="protein sequence ID" value="TNN82751.1"/>
    <property type="molecule type" value="Genomic_DNA"/>
</dbReference>